<organism evidence="3 4">
    <name type="scientific">Pseudomonas salomonii</name>
    <dbReference type="NCBI Taxonomy" id="191391"/>
    <lineage>
        <taxon>Bacteria</taxon>
        <taxon>Pseudomonadati</taxon>
        <taxon>Pseudomonadota</taxon>
        <taxon>Gammaproteobacteria</taxon>
        <taxon>Pseudomonadales</taxon>
        <taxon>Pseudomonadaceae</taxon>
        <taxon>Pseudomonas</taxon>
    </lineage>
</organism>
<evidence type="ECO:0000313" key="4">
    <source>
        <dbReference type="Proteomes" id="UP000182902"/>
    </source>
</evidence>
<name>A0A1H3V389_9PSED</name>
<comment type="similarity">
    <text evidence="1 2">Belongs to the phD/YefM antitoxin family.</text>
</comment>
<evidence type="ECO:0000256" key="1">
    <source>
        <dbReference type="ARBA" id="ARBA00009981"/>
    </source>
</evidence>
<dbReference type="InterPro" id="IPR036165">
    <property type="entry name" value="YefM-like_sf"/>
</dbReference>
<proteinExistence type="inferred from homology"/>
<evidence type="ECO:0000256" key="2">
    <source>
        <dbReference type="RuleBase" id="RU362080"/>
    </source>
</evidence>
<evidence type="ECO:0000313" key="3">
    <source>
        <dbReference type="EMBL" id="SDZ69067.1"/>
    </source>
</evidence>
<dbReference type="AlphaFoldDB" id="A0A1H3V389"/>
<dbReference type="EMBL" id="FNOX01000023">
    <property type="protein sequence ID" value="SDZ69067.1"/>
    <property type="molecule type" value="Genomic_DNA"/>
</dbReference>
<dbReference type="Proteomes" id="UP000182902">
    <property type="component" value="Unassembled WGS sequence"/>
</dbReference>
<sequence length="95" mass="10198">MQNILADVAVSVSELKKNPSSVLSGANGQAVAVLNHNRVMGYMVPANVYEAMVERLDELELVQLVKARLDANETPVRVSLDDLIGEAQADIANGH</sequence>
<reference evidence="3 4" key="1">
    <citation type="submission" date="2016-10" db="EMBL/GenBank/DDBJ databases">
        <authorList>
            <person name="de Groot N.N."/>
        </authorList>
    </citation>
    <scope>NUCLEOTIDE SEQUENCE [LARGE SCALE GENOMIC DNA]</scope>
    <source>
        <strain evidence="3 4">ICMP 14252</strain>
    </source>
</reference>
<dbReference type="InterPro" id="IPR006442">
    <property type="entry name" value="Antitoxin_Phd/YefM"/>
</dbReference>
<comment type="function">
    <text evidence="2">Antitoxin component of a type II toxin-antitoxin (TA) system.</text>
</comment>
<dbReference type="Pfam" id="PF02604">
    <property type="entry name" value="PhdYeFM_antitox"/>
    <property type="match status" value="1"/>
</dbReference>
<gene>
    <name evidence="3" type="ORF">SAMN05216247_12340</name>
</gene>
<accession>A0A1H3V389</accession>
<protein>
    <recommendedName>
        <fullName evidence="2">Antitoxin</fullName>
    </recommendedName>
</protein>
<dbReference type="SUPFAM" id="SSF143120">
    <property type="entry name" value="YefM-like"/>
    <property type="match status" value="1"/>
</dbReference>
<dbReference type="RefSeq" id="WP_069788370.1">
    <property type="nucleotide sequence ID" value="NZ_FNOX01000023.1"/>
</dbReference>